<evidence type="ECO:0000256" key="8">
    <source>
        <dbReference type="ARBA" id="ARBA00023315"/>
    </source>
</evidence>
<keyword evidence="5" id="KW-0597">Phosphoprotein</keyword>
<dbReference type="SUPFAM" id="SSF52777">
    <property type="entry name" value="CoA-dependent acyltransferases"/>
    <property type="match status" value="1"/>
</dbReference>
<keyword evidence="7 9" id="KW-0450">Lipoyl</keyword>
<evidence type="ECO:0000313" key="14">
    <source>
        <dbReference type="Proteomes" id="UP000663090"/>
    </source>
</evidence>
<dbReference type="InterPro" id="IPR011053">
    <property type="entry name" value="Single_hybrid_motif"/>
</dbReference>
<accession>A0ABX7N9J7</accession>
<dbReference type="Gene3D" id="4.10.320.10">
    <property type="entry name" value="E3-binding domain"/>
    <property type="match status" value="1"/>
</dbReference>
<evidence type="ECO:0000256" key="2">
    <source>
        <dbReference type="ARBA" id="ARBA00007317"/>
    </source>
</evidence>
<evidence type="ECO:0000256" key="5">
    <source>
        <dbReference type="ARBA" id="ARBA00022553"/>
    </source>
</evidence>
<evidence type="ECO:0000256" key="7">
    <source>
        <dbReference type="ARBA" id="ARBA00022823"/>
    </source>
</evidence>
<dbReference type="Pfam" id="PF02817">
    <property type="entry name" value="E3_binding"/>
    <property type="match status" value="1"/>
</dbReference>
<dbReference type="EC" id="2.3.1.-" evidence="9"/>
<dbReference type="Gene3D" id="1.10.1200.10">
    <property type="entry name" value="ACP-like"/>
    <property type="match status" value="1"/>
</dbReference>
<evidence type="ECO:0000256" key="9">
    <source>
        <dbReference type="RuleBase" id="RU003423"/>
    </source>
</evidence>
<dbReference type="RefSeq" id="WP_206717153.1">
    <property type="nucleotide sequence ID" value="NZ_CP071091.1"/>
</dbReference>
<keyword evidence="6 9" id="KW-0808">Transferase</keyword>
<feature type="domain" description="Carrier" evidence="11">
    <location>
        <begin position="471"/>
        <end position="549"/>
    </location>
</feature>
<feature type="region of interest" description="Disordered" evidence="10">
    <location>
        <begin position="88"/>
        <end position="115"/>
    </location>
</feature>
<keyword evidence="4" id="KW-0596">Phosphopantetheine</keyword>
<dbReference type="Pfam" id="PF00364">
    <property type="entry name" value="Biotin_lipoyl"/>
    <property type="match status" value="1"/>
</dbReference>
<dbReference type="InterPro" id="IPR036736">
    <property type="entry name" value="ACP-like_sf"/>
</dbReference>
<dbReference type="InterPro" id="IPR000089">
    <property type="entry name" value="Biotin_lipoyl"/>
</dbReference>
<dbReference type="SMART" id="SM00823">
    <property type="entry name" value="PKS_PP"/>
    <property type="match status" value="1"/>
</dbReference>
<dbReference type="Pfam" id="PF00550">
    <property type="entry name" value="PP-binding"/>
    <property type="match status" value="1"/>
</dbReference>
<dbReference type="CDD" id="cd06849">
    <property type="entry name" value="lipoyl_domain"/>
    <property type="match status" value="1"/>
</dbReference>
<dbReference type="InterPro" id="IPR009081">
    <property type="entry name" value="PP-bd_ACP"/>
</dbReference>
<dbReference type="EMBL" id="CP071091">
    <property type="protein sequence ID" value="QSQ15450.1"/>
    <property type="molecule type" value="Genomic_DNA"/>
</dbReference>
<evidence type="ECO:0000256" key="3">
    <source>
        <dbReference type="ARBA" id="ARBA00011484"/>
    </source>
</evidence>
<dbReference type="Gene3D" id="3.30.559.10">
    <property type="entry name" value="Chloramphenicol acetyltransferase-like domain"/>
    <property type="match status" value="1"/>
</dbReference>
<evidence type="ECO:0000259" key="11">
    <source>
        <dbReference type="PROSITE" id="PS50075"/>
    </source>
</evidence>
<name>A0ABX7N9J7_9BACT</name>
<dbReference type="InterPro" id="IPR020806">
    <property type="entry name" value="PKS_PP-bd"/>
</dbReference>
<reference evidence="13 14" key="1">
    <citation type="submission" date="2021-02" db="EMBL/GenBank/DDBJ databases">
        <title>De Novo genome assembly of isolated myxobacteria.</title>
        <authorList>
            <person name="Stevens D.C."/>
        </authorList>
    </citation>
    <scope>NUCLEOTIDE SEQUENCE [LARGE SCALE GENOMIC DNA]</scope>
    <source>
        <strain evidence="13 14">SCHIC003</strain>
    </source>
</reference>
<dbReference type="Gene3D" id="2.40.50.100">
    <property type="match status" value="1"/>
</dbReference>
<keyword evidence="14" id="KW-1185">Reference proteome</keyword>
<dbReference type="InterPro" id="IPR004167">
    <property type="entry name" value="PSBD"/>
</dbReference>
<dbReference type="PROSITE" id="PS50968">
    <property type="entry name" value="BIOTINYL_LIPOYL"/>
    <property type="match status" value="1"/>
</dbReference>
<evidence type="ECO:0000256" key="6">
    <source>
        <dbReference type="ARBA" id="ARBA00022679"/>
    </source>
</evidence>
<evidence type="ECO:0000313" key="13">
    <source>
        <dbReference type="EMBL" id="QSQ15450.1"/>
    </source>
</evidence>
<dbReference type="Pfam" id="PF00198">
    <property type="entry name" value="2-oxoacid_dh"/>
    <property type="match status" value="1"/>
</dbReference>
<dbReference type="SUPFAM" id="SSF51230">
    <property type="entry name" value="Single hybrid motif"/>
    <property type="match status" value="1"/>
</dbReference>
<dbReference type="PROSITE" id="PS00012">
    <property type="entry name" value="PHOSPHOPANTETHEINE"/>
    <property type="match status" value="1"/>
</dbReference>
<evidence type="ECO:0000256" key="1">
    <source>
        <dbReference type="ARBA" id="ARBA00001938"/>
    </source>
</evidence>
<evidence type="ECO:0000256" key="4">
    <source>
        <dbReference type="ARBA" id="ARBA00022450"/>
    </source>
</evidence>
<gene>
    <name evidence="13" type="ORF">JY572_05090</name>
</gene>
<dbReference type="PANTHER" id="PTHR43178">
    <property type="entry name" value="DIHYDROLIPOAMIDE ACETYLTRANSFERASE COMPONENT OF PYRUVATE DEHYDROGENASE COMPLEX"/>
    <property type="match status" value="1"/>
</dbReference>
<protein>
    <recommendedName>
        <fullName evidence="9">Dihydrolipoamide acetyltransferase component of pyruvate dehydrogenase complex</fullName>
        <ecNumber evidence="9">2.3.1.-</ecNumber>
    </recommendedName>
</protein>
<dbReference type="PROSITE" id="PS50075">
    <property type="entry name" value="CARRIER"/>
    <property type="match status" value="1"/>
</dbReference>
<proteinExistence type="inferred from homology"/>
<sequence>MGLVYVLPDLGEGVAEAEIVRWFVADGERVEEDAPMLEVMTAKATVMVPAPGKGVALRLLAGLREKVSVGTPLIVIGEPGEDPEALLRASGAPSVSTHPSPEPTAPPVASAMPSRKSVQALPRVRKLAEQLGVALESIQKDGAITEDDVRAAAKSMGAAPARKSGSSHPAQRLPQEGIRSRMPLSGLRRVASAHLTRAQAVPSVAVVEEASFDTLLLLQQLLGVGYVPFLIQAVVAAFRDVPEANALFDEATEEVVVYDRVDLAFAVHTEEGLAVPVIRDCARLSLQALEARVQELGNRARARTLNPAESTGGTFTITCPGDQGSLLATPLLNVPQVAILGLHRPTRRPLVVDGELRVGTGAHVTVTVDHRVLDGVTACRFIRAVTGYLSQPLQAFADGVFHADSVVPATPPEVTSIFPPLQSYADGTFRMDSAPPGSSTNTMSTVRARAADVLAGDAGGLARELLALDARRRKQRLEAFIEAEISKRMGGKKKPLERGRTWRDLGMDSLIAVGLRDALALGLGRGLPATLLFNRPTLASLSEYLLAQLESAPREEATTLEAPVEFLLRLKGLPEREAVAMLSERIATMGDS</sequence>
<dbReference type="Proteomes" id="UP000663090">
    <property type="component" value="Chromosome"/>
</dbReference>
<dbReference type="InterPro" id="IPR006162">
    <property type="entry name" value="Ppantetheine_attach_site"/>
</dbReference>
<comment type="subunit">
    <text evidence="3">Forms a 24-polypeptide structural core with octahedral symmetry.</text>
</comment>
<dbReference type="PANTHER" id="PTHR43178:SF5">
    <property type="entry name" value="LIPOAMIDE ACYLTRANSFERASE COMPONENT OF BRANCHED-CHAIN ALPHA-KETO ACID DEHYDROGENASE COMPLEX, MITOCHONDRIAL"/>
    <property type="match status" value="1"/>
</dbReference>
<feature type="region of interest" description="Disordered" evidence="10">
    <location>
        <begin position="156"/>
        <end position="175"/>
    </location>
</feature>
<dbReference type="InterPro" id="IPR036625">
    <property type="entry name" value="E3-bd_dom_sf"/>
</dbReference>
<feature type="domain" description="Lipoyl-binding" evidence="12">
    <location>
        <begin position="2"/>
        <end position="77"/>
    </location>
</feature>
<keyword evidence="8 9" id="KW-0012">Acyltransferase</keyword>
<organism evidence="13 14">
    <name type="scientific">Myxococcus landrumensis</name>
    <dbReference type="NCBI Taxonomy" id="2813577"/>
    <lineage>
        <taxon>Bacteria</taxon>
        <taxon>Pseudomonadati</taxon>
        <taxon>Myxococcota</taxon>
        <taxon>Myxococcia</taxon>
        <taxon>Myxococcales</taxon>
        <taxon>Cystobacterineae</taxon>
        <taxon>Myxococcaceae</taxon>
        <taxon>Myxococcus</taxon>
    </lineage>
</organism>
<dbReference type="InterPro" id="IPR023213">
    <property type="entry name" value="CAT-like_dom_sf"/>
</dbReference>
<comment type="similarity">
    <text evidence="2 9">Belongs to the 2-oxoacid dehydrogenase family.</text>
</comment>
<evidence type="ECO:0000259" key="12">
    <source>
        <dbReference type="PROSITE" id="PS50968"/>
    </source>
</evidence>
<evidence type="ECO:0000256" key="10">
    <source>
        <dbReference type="SAM" id="MobiDB-lite"/>
    </source>
</evidence>
<dbReference type="InterPro" id="IPR001078">
    <property type="entry name" value="2-oxoacid_DH_actylTfrase"/>
</dbReference>
<dbReference type="SUPFAM" id="SSF47336">
    <property type="entry name" value="ACP-like"/>
    <property type="match status" value="1"/>
</dbReference>
<dbReference type="InterPro" id="IPR050743">
    <property type="entry name" value="2-oxoacid_DH_E2_comp"/>
</dbReference>
<comment type="cofactor">
    <cofactor evidence="1 9">
        <name>(R)-lipoate</name>
        <dbReference type="ChEBI" id="CHEBI:83088"/>
    </cofactor>
</comment>